<keyword evidence="4 7" id="KW-0689">Ribosomal protein</keyword>
<dbReference type="GO" id="GO:0019843">
    <property type="term" value="F:rRNA binding"/>
    <property type="evidence" value="ECO:0007669"/>
    <property type="project" value="UniProtKB-UniRule"/>
</dbReference>
<dbReference type="InterPro" id="IPR027437">
    <property type="entry name" value="Rbsml_uS13_C"/>
</dbReference>
<evidence type="ECO:0000256" key="2">
    <source>
        <dbReference type="ARBA" id="ARBA00022730"/>
    </source>
</evidence>
<evidence type="ECO:0000256" key="5">
    <source>
        <dbReference type="ARBA" id="ARBA00023274"/>
    </source>
</evidence>
<dbReference type="GO" id="GO:0005829">
    <property type="term" value="C:cytosol"/>
    <property type="evidence" value="ECO:0007669"/>
    <property type="project" value="TreeGrafter"/>
</dbReference>
<dbReference type="Gene3D" id="1.10.8.50">
    <property type="match status" value="1"/>
</dbReference>
<evidence type="ECO:0000256" key="1">
    <source>
        <dbReference type="ARBA" id="ARBA00008080"/>
    </source>
</evidence>
<comment type="similarity">
    <text evidence="1 7 8">Belongs to the universal ribosomal protein uS13 family.</text>
</comment>
<comment type="function">
    <text evidence="7">Located at the top of the head of the 30S subunit, it contacts several helices of the 16S rRNA. In the 70S ribosome it contacts the 23S rRNA (bridge B1a) and protein L5 of the 50S subunit (bridge B1b), connecting the 2 subunits; these bridges are implicated in subunit movement. Contacts the tRNAs in the A and P-sites.</text>
</comment>
<evidence type="ECO:0000256" key="4">
    <source>
        <dbReference type="ARBA" id="ARBA00022980"/>
    </source>
</evidence>
<protein>
    <recommendedName>
        <fullName evidence="6 7">Small ribosomal subunit protein uS13</fullName>
    </recommendedName>
</protein>
<organism evidence="9 10">
    <name type="scientific">Candidatus Harrisonbacteria bacterium RIFCSPLOWO2_01_FULL_40_28</name>
    <dbReference type="NCBI Taxonomy" id="1798406"/>
    <lineage>
        <taxon>Bacteria</taxon>
        <taxon>Candidatus Harrisoniibacteriota</taxon>
    </lineage>
</organism>
<dbReference type="PROSITE" id="PS00646">
    <property type="entry name" value="RIBOSOMAL_S13_1"/>
    <property type="match status" value="1"/>
</dbReference>
<dbReference type="Proteomes" id="UP000178517">
    <property type="component" value="Unassembled WGS sequence"/>
</dbReference>
<dbReference type="PANTHER" id="PTHR10871:SF1">
    <property type="entry name" value="SMALL RIBOSOMAL SUBUNIT PROTEIN US13M"/>
    <property type="match status" value="1"/>
</dbReference>
<comment type="caution">
    <text evidence="9">The sequence shown here is derived from an EMBL/GenBank/DDBJ whole genome shotgun (WGS) entry which is preliminary data.</text>
</comment>
<evidence type="ECO:0000256" key="8">
    <source>
        <dbReference type="RuleBase" id="RU003830"/>
    </source>
</evidence>
<dbReference type="Gene3D" id="4.10.910.10">
    <property type="entry name" value="30s ribosomal protein s13, domain 2"/>
    <property type="match status" value="1"/>
</dbReference>
<evidence type="ECO:0000256" key="6">
    <source>
        <dbReference type="ARBA" id="ARBA00035166"/>
    </source>
</evidence>
<keyword evidence="7" id="KW-0820">tRNA-binding</keyword>
<gene>
    <name evidence="7" type="primary">rpsM</name>
    <name evidence="9" type="ORF">A3A04_01315</name>
</gene>
<evidence type="ECO:0000313" key="9">
    <source>
        <dbReference type="EMBL" id="OGY64988.1"/>
    </source>
</evidence>
<proteinExistence type="inferred from homology"/>
<dbReference type="SUPFAM" id="SSF46946">
    <property type="entry name" value="S13-like H2TH domain"/>
    <property type="match status" value="1"/>
</dbReference>
<keyword evidence="2 7" id="KW-0699">rRNA-binding</keyword>
<evidence type="ECO:0000313" key="10">
    <source>
        <dbReference type="Proteomes" id="UP000178517"/>
    </source>
</evidence>
<dbReference type="GO" id="GO:0003735">
    <property type="term" value="F:structural constituent of ribosome"/>
    <property type="evidence" value="ECO:0007669"/>
    <property type="project" value="InterPro"/>
</dbReference>
<dbReference type="NCBIfam" id="TIGR03631">
    <property type="entry name" value="uS13_bact"/>
    <property type="match status" value="1"/>
</dbReference>
<dbReference type="AlphaFoldDB" id="A0A1G1ZK47"/>
<dbReference type="GO" id="GO:0006412">
    <property type="term" value="P:translation"/>
    <property type="evidence" value="ECO:0007669"/>
    <property type="project" value="UniProtKB-UniRule"/>
</dbReference>
<accession>A0A1G1ZK47</accession>
<dbReference type="EMBL" id="MHJI01000027">
    <property type="protein sequence ID" value="OGY64988.1"/>
    <property type="molecule type" value="Genomic_DNA"/>
</dbReference>
<dbReference type="GO" id="GO:0000049">
    <property type="term" value="F:tRNA binding"/>
    <property type="evidence" value="ECO:0007669"/>
    <property type="project" value="UniProtKB-UniRule"/>
</dbReference>
<dbReference type="STRING" id="1798406.A3A04_01315"/>
<dbReference type="FunFam" id="1.10.8.50:FF:000001">
    <property type="entry name" value="30S ribosomal protein S13"/>
    <property type="match status" value="1"/>
</dbReference>
<evidence type="ECO:0000256" key="3">
    <source>
        <dbReference type="ARBA" id="ARBA00022884"/>
    </source>
</evidence>
<dbReference type="GO" id="GO:0015935">
    <property type="term" value="C:small ribosomal subunit"/>
    <property type="evidence" value="ECO:0007669"/>
    <property type="project" value="TreeGrafter"/>
</dbReference>
<dbReference type="PIRSF" id="PIRSF002134">
    <property type="entry name" value="Ribosomal_S13"/>
    <property type="match status" value="1"/>
</dbReference>
<dbReference type="InterPro" id="IPR001892">
    <property type="entry name" value="Ribosomal_uS13"/>
</dbReference>
<dbReference type="InterPro" id="IPR010979">
    <property type="entry name" value="Ribosomal_uS13-like_H2TH"/>
</dbReference>
<dbReference type="HAMAP" id="MF_01315">
    <property type="entry name" value="Ribosomal_uS13"/>
    <property type="match status" value="1"/>
</dbReference>
<dbReference type="PANTHER" id="PTHR10871">
    <property type="entry name" value="30S RIBOSOMAL PROTEIN S13/40S RIBOSOMAL PROTEIN S18"/>
    <property type="match status" value="1"/>
</dbReference>
<comment type="subunit">
    <text evidence="7">Part of the 30S ribosomal subunit. Forms a loose heterodimer with protein S19. Forms two bridges to the 50S subunit in the 70S ribosome.</text>
</comment>
<keyword evidence="3 7" id="KW-0694">RNA-binding</keyword>
<dbReference type="PROSITE" id="PS50159">
    <property type="entry name" value="RIBOSOMAL_S13_2"/>
    <property type="match status" value="1"/>
</dbReference>
<dbReference type="InterPro" id="IPR018269">
    <property type="entry name" value="Ribosomal_uS13_CS"/>
</dbReference>
<dbReference type="Pfam" id="PF00416">
    <property type="entry name" value="Ribosomal_S13"/>
    <property type="match status" value="1"/>
</dbReference>
<sequence length="127" mass="14778">MRIIGTNIPDNKRVEIGLMYFYGIGRALSNVILGKTHIDKNKRVKDLSVQEVNSIKDYIEKHYKVEGELRQIIKQNVNRLKELQAYRGVRHMRHLPVRGQRTKTNSRTIRGNVRKTAGSGRRKVDLK</sequence>
<keyword evidence="5 7" id="KW-0687">Ribonucleoprotein</keyword>
<dbReference type="InterPro" id="IPR019980">
    <property type="entry name" value="Ribosomal_uS13_bac-type"/>
</dbReference>
<name>A0A1G1ZK47_9BACT</name>
<evidence type="ECO:0000256" key="7">
    <source>
        <dbReference type="HAMAP-Rule" id="MF_01315"/>
    </source>
</evidence>
<reference evidence="9 10" key="1">
    <citation type="journal article" date="2016" name="Nat. Commun.">
        <title>Thousands of microbial genomes shed light on interconnected biogeochemical processes in an aquifer system.</title>
        <authorList>
            <person name="Anantharaman K."/>
            <person name="Brown C.T."/>
            <person name="Hug L.A."/>
            <person name="Sharon I."/>
            <person name="Castelle C.J."/>
            <person name="Probst A.J."/>
            <person name="Thomas B.C."/>
            <person name="Singh A."/>
            <person name="Wilkins M.J."/>
            <person name="Karaoz U."/>
            <person name="Brodie E.L."/>
            <person name="Williams K.H."/>
            <person name="Hubbard S.S."/>
            <person name="Banfield J.F."/>
        </authorList>
    </citation>
    <scope>NUCLEOTIDE SEQUENCE [LARGE SCALE GENOMIC DNA]</scope>
</reference>